<evidence type="ECO:0000256" key="1">
    <source>
        <dbReference type="SAM" id="Phobius"/>
    </source>
</evidence>
<dbReference type="GO" id="GO:0004175">
    <property type="term" value="F:endopeptidase activity"/>
    <property type="evidence" value="ECO:0007669"/>
    <property type="project" value="UniProtKB-ARBA"/>
</dbReference>
<keyword evidence="1" id="KW-0472">Membrane</keyword>
<gene>
    <name evidence="3" type="ORF">SDC9_115867</name>
</gene>
<feature type="transmembrane region" description="Helical" evidence="1">
    <location>
        <begin position="140"/>
        <end position="158"/>
    </location>
</feature>
<name>A0A645BU26_9ZZZZ</name>
<feature type="transmembrane region" description="Helical" evidence="1">
    <location>
        <begin position="202"/>
        <end position="222"/>
    </location>
</feature>
<accession>A0A645BU26</accession>
<feature type="transmembrane region" description="Helical" evidence="1">
    <location>
        <begin position="229"/>
        <end position="248"/>
    </location>
</feature>
<comment type="caution">
    <text evidence="3">The sequence shown here is derived from an EMBL/GenBank/DDBJ whole genome shotgun (WGS) entry which is preliminary data.</text>
</comment>
<evidence type="ECO:0000313" key="3">
    <source>
        <dbReference type="EMBL" id="MPM68930.1"/>
    </source>
</evidence>
<protein>
    <recommendedName>
        <fullName evidence="2">CAAX prenyl protease 2/Lysostaphin resistance protein A-like domain-containing protein</fullName>
    </recommendedName>
</protein>
<organism evidence="3">
    <name type="scientific">bioreactor metagenome</name>
    <dbReference type="NCBI Taxonomy" id="1076179"/>
    <lineage>
        <taxon>unclassified sequences</taxon>
        <taxon>metagenomes</taxon>
        <taxon>ecological metagenomes</taxon>
    </lineage>
</organism>
<dbReference type="AlphaFoldDB" id="A0A645BU26"/>
<keyword evidence="1" id="KW-1133">Transmembrane helix</keyword>
<dbReference type="EMBL" id="VSSQ01022547">
    <property type="protein sequence ID" value="MPM68930.1"/>
    <property type="molecule type" value="Genomic_DNA"/>
</dbReference>
<dbReference type="Pfam" id="PF02517">
    <property type="entry name" value="Rce1-like"/>
    <property type="match status" value="1"/>
</dbReference>
<feature type="transmembrane region" description="Helical" evidence="1">
    <location>
        <begin position="85"/>
        <end position="105"/>
    </location>
</feature>
<feature type="transmembrane region" description="Helical" evidence="1">
    <location>
        <begin position="12"/>
        <end position="30"/>
    </location>
</feature>
<keyword evidence="1" id="KW-0812">Transmembrane</keyword>
<proteinExistence type="predicted"/>
<feature type="domain" description="CAAX prenyl protease 2/Lysostaphin resistance protein A-like" evidence="2">
    <location>
        <begin position="123"/>
        <end position="238"/>
    </location>
</feature>
<evidence type="ECO:0000259" key="2">
    <source>
        <dbReference type="Pfam" id="PF02517"/>
    </source>
</evidence>
<feature type="transmembrane region" description="Helical" evidence="1">
    <location>
        <begin position="42"/>
        <end position="65"/>
    </location>
</feature>
<sequence>MQLNRKAVRFSLLVLPVGVVTSIYLATMNMKAMQQMGVEAPVFVLVLSSILQIAGLYTLVLGYFGYVLSERVHLAPVGLLEKKKIIQAILAGFLCALVMLSDLYLFAPVIPQIQAAYTRESFSLTALLFSMLYGGIIEEIMLRLFFLSLLVFLMDKIFDAKRGEAPIRPLFYQIANVVAALLFALGHLPATQVAFGGLTTLLVVRSLVLNGVLGWIFGLIYLKRGLQYAMIAHALTHLFNQAILLLFIL</sequence>
<dbReference type="GO" id="GO:0080120">
    <property type="term" value="P:CAAX-box protein maturation"/>
    <property type="evidence" value="ECO:0007669"/>
    <property type="project" value="UniProtKB-ARBA"/>
</dbReference>
<reference evidence="3" key="1">
    <citation type="submission" date="2019-08" db="EMBL/GenBank/DDBJ databases">
        <authorList>
            <person name="Kucharzyk K."/>
            <person name="Murdoch R.W."/>
            <person name="Higgins S."/>
            <person name="Loffler F."/>
        </authorList>
    </citation>
    <scope>NUCLEOTIDE SEQUENCE</scope>
</reference>
<feature type="transmembrane region" description="Helical" evidence="1">
    <location>
        <begin position="170"/>
        <end position="190"/>
    </location>
</feature>
<dbReference type="InterPro" id="IPR003675">
    <property type="entry name" value="Rce1/LyrA-like_dom"/>
</dbReference>